<comment type="cofactor">
    <cofactor evidence="1">
        <name>Mg(2+)</name>
        <dbReference type="ChEBI" id="CHEBI:18420"/>
    </cofactor>
</comment>
<dbReference type="RefSeq" id="WP_047885540.1">
    <property type="nucleotide sequence ID" value="NZ_CP071325.1"/>
</dbReference>
<dbReference type="Gene3D" id="3.90.79.10">
    <property type="entry name" value="Nucleoside Triphosphate Pyrophosphohydrolase"/>
    <property type="match status" value="1"/>
</dbReference>
<dbReference type="InterPro" id="IPR015797">
    <property type="entry name" value="NUDIX_hydrolase-like_dom_sf"/>
</dbReference>
<dbReference type="AlphaFoldDB" id="A0A0J1HAC4"/>
<comment type="caution">
    <text evidence="4">The sequence shown here is derived from an EMBL/GenBank/DDBJ whole genome shotgun (WGS) entry which is preliminary data.</text>
</comment>
<dbReference type="GO" id="GO:0016787">
    <property type="term" value="F:hydrolase activity"/>
    <property type="evidence" value="ECO:0007669"/>
    <property type="project" value="UniProtKB-KW"/>
</dbReference>
<dbReference type="EMBL" id="LDOU01000013">
    <property type="protein sequence ID" value="KLV08613.1"/>
    <property type="molecule type" value="Genomic_DNA"/>
</dbReference>
<dbReference type="PATRIC" id="fig|320778.3.peg.2684"/>
<dbReference type="SUPFAM" id="SSF55811">
    <property type="entry name" value="Nudix"/>
    <property type="match status" value="1"/>
</dbReference>
<evidence type="ECO:0000313" key="5">
    <source>
        <dbReference type="Proteomes" id="UP000035909"/>
    </source>
</evidence>
<protein>
    <recommendedName>
        <fullName evidence="3">Nudix hydrolase domain-containing protein</fullName>
    </recommendedName>
</protein>
<evidence type="ECO:0000313" key="4">
    <source>
        <dbReference type="EMBL" id="KLV08613.1"/>
    </source>
</evidence>
<dbReference type="OrthoDB" id="9810648at2"/>
<sequence>MKPRVSLLLINPKREILLIHRIKEERDYWVFPGGGVEQGESLLTAAQREALEETSFVLQQFSPVFSLLNMGRREHFFVANVDNIPARLGNGPELEKQNIRNRYELVWLPFEQLSTLELYPMDARDIAVTLLVDVETDSVQIHG</sequence>
<dbReference type="Pfam" id="PF00293">
    <property type="entry name" value="NUDIX"/>
    <property type="match status" value="1"/>
</dbReference>
<feature type="domain" description="Nudix hydrolase" evidence="3">
    <location>
        <begin position="1"/>
        <end position="134"/>
    </location>
</feature>
<accession>A0A0J1HAC4</accession>
<dbReference type="STRING" id="320778.ABT57_12310"/>
<evidence type="ECO:0000259" key="3">
    <source>
        <dbReference type="PROSITE" id="PS51462"/>
    </source>
</evidence>
<evidence type="ECO:0000256" key="1">
    <source>
        <dbReference type="ARBA" id="ARBA00001946"/>
    </source>
</evidence>
<dbReference type="PANTHER" id="PTHR43046">
    <property type="entry name" value="GDP-MANNOSE MANNOSYL HYDROLASE"/>
    <property type="match status" value="1"/>
</dbReference>
<reference evidence="4 5" key="1">
    <citation type="submission" date="2015-05" db="EMBL/GenBank/DDBJ databases">
        <title>Photobacterium galathea sp. nov.</title>
        <authorList>
            <person name="Machado H."/>
            <person name="Gram L."/>
        </authorList>
    </citation>
    <scope>NUCLEOTIDE SEQUENCE [LARGE SCALE GENOMIC DNA]</scope>
    <source>
        <strain evidence="4 5">DSM 22954</strain>
    </source>
</reference>
<dbReference type="PROSITE" id="PS51462">
    <property type="entry name" value="NUDIX"/>
    <property type="match status" value="1"/>
</dbReference>
<proteinExistence type="predicted"/>
<dbReference type="Proteomes" id="UP000035909">
    <property type="component" value="Unassembled WGS sequence"/>
</dbReference>
<keyword evidence="5" id="KW-1185">Reference proteome</keyword>
<dbReference type="PANTHER" id="PTHR43046:SF14">
    <property type="entry name" value="MUTT_NUDIX FAMILY PROTEIN"/>
    <property type="match status" value="1"/>
</dbReference>
<evidence type="ECO:0000256" key="2">
    <source>
        <dbReference type="ARBA" id="ARBA00022801"/>
    </source>
</evidence>
<organism evidence="4 5">
    <name type="scientific">Photobacterium ganghwense</name>
    <dbReference type="NCBI Taxonomy" id="320778"/>
    <lineage>
        <taxon>Bacteria</taxon>
        <taxon>Pseudomonadati</taxon>
        <taxon>Pseudomonadota</taxon>
        <taxon>Gammaproteobacteria</taxon>
        <taxon>Vibrionales</taxon>
        <taxon>Vibrionaceae</taxon>
        <taxon>Photobacterium</taxon>
    </lineage>
</organism>
<keyword evidence="2" id="KW-0378">Hydrolase</keyword>
<gene>
    <name evidence="4" type="ORF">ABT57_12310</name>
</gene>
<name>A0A0J1HAC4_9GAMM</name>
<dbReference type="InterPro" id="IPR000086">
    <property type="entry name" value="NUDIX_hydrolase_dom"/>
</dbReference>